<dbReference type="InterPro" id="IPR027450">
    <property type="entry name" value="AlkB-like"/>
</dbReference>
<dbReference type="InterPro" id="IPR037151">
    <property type="entry name" value="AlkB-like_sf"/>
</dbReference>
<organism evidence="2">
    <name type="scientific">viral metagenome</name>
    <dbReference type="NCBI Taxonomy" id="1070528"/>
    <lineage>
        <taxon>unclassified sequences</taxon>
        <taxon>metagenomes</taxon>
        <taxon>organismal metagenomes</taxon>
    </lineage>
</organism>
<proteinExistence type="predicted"/>
<dbReference type="Pfam" id="PF13532">
    <property type="entry name" value="2OG-FeII_Oxy_2"/>
    <property type="match status" value="1"/>
</dbReference>
<sequence>MKSTSKNAKKESKMEFNLNAAMEKAMKTYGESVAQETTKYLSAEYGFSEEEALKKVMCNANITKTVSKKKVKAAKKGKESVVAAVTQIEVEKAQAPEVEYIIQTDRSALTRQPYANKALIDKCIEEINGKFIHRPPIKVFKATEQPRNVAFFSNESKGYGYSKQFMAAQPLTPALKEFIDDVNQLFGSDFNGVLANEYEDGLNKIGAHSDDETGLSIIGGVVAISWGAVRNFRVRSKSNKKIVANVPTTAYELLRMSGKFQEEFTHEIPEEPKITEKRISLTLRKHTE</sequence>
<evidence type="ECO:0000259" key="1">
    <source>
        <dbReference type="PROSITE" id="PS51471"/>
    </source>
</evidence>
<reference evidence="2" key="1">
    <citation type="journal article" date="2020" name="Nature">
        <title>Giant virus diversity and host interactions through global metagenomics.</title>
        <authorList>
            <person name="Schulz F."/>
            <person name="Roux S."/>
            <person name="Paez-Espino D."/>
            <person name="Jungbluth S."/>
            <person name="Walsh D.A."/>
            <person name="Denef V.J."/>
            <person name="McMahon K.D."/>
            <person name="Konstantinidis K.T."/>
            <person name="Eloe-Fadrosh E.A."/>
            <person name="Kyrpides N.C."/>
            <person name="Woyke T."/>
        </authorList>
    </citation>
    <scope>NUCLEOTIDE SEQUENCE</scope>
    <source>
        <strain evidence="2">GVMAG-M-3300023184-101</strain>
    </source>
</reference>
<name>A0A6C0HHE3_9ZZZZ</name>
<dbReference type="InterPro" id="IPR032854">
    <property type="entry name" value="ALKBH3"/>
</dbReference>
<dbReference type="Gene3D" id="2.60.120.590">
    <property type="entry name" value="Alpha-ketoglutarate-dependent dioxygenase AlkB-like"/>
    <property type="match status" value="1"/>
</dbReference>
<dbReference type="PANTHER" id="PTHR31212:SF4">
    <property type="entry name" value="ALPHA-KETOGLUTARATE-DEPENDENT DIOXYGENASE ALKB HOMOLOG 3"/>
    <property type="match status" value="1"/>
</dbReference>
<dbReference type="SUPFAM" id="SSF51197">
    <property type="entry name" value="Clavaminate synthase-like"/>
    <property type="match status" value="1"/>
</dbReference>
<evidence type="ECO:0000313" key="2">
    <source>
        <dbReference type="EMBL" id="QHT79526.1"/>
    </source>
</evidence>
<protein>
    <recommendedName>
        <fullName evidence="1">Fe2OG dioxygenase domain-containing protein</fullName>
    </recommendedName>
</protein>
<dbReference type="EMBL" id="MN739949">
    <property type="protein sequence ID" value="QHT79526.1"/>
    <property type="molecule type" value="Genomic_DNA"/>
</dbReference>
<feature type="domain" description="Fe2OG dioxygenase" evidence="1">
    <location>
        <begin position="189"/>
        <end position="287"/>
    </location>
</feature>
<dbReference type="GO" id="GO:0051213">
    <property type="term" value="F:dioxygenase activity"/>
    <property type="evidence" value="ECO:0007669"/>
    <property type="project" value="InterPro"/>
</dbReference>
<dbReference type="GO" id="GO:0006307">
    <property type="term" value="P:DNA alkylation repair"/>
    <property type="evidence" value="ECO:0007669"/>
    <property type="project" value="InterPro"/>
</dbReference>
<dbReference type="InterPro" id="IPR005123">
    <property type="entry name" value="Oxoglu/Fe-dep_dioxygenase_dom"/>
</dbReference>
<accession>A0A6C0HHE3</accession>
<dbReference type="PROSITE" id="PS51471">
    <property type="entry name" value="FE2OG_OXY"/>
    <property type="match status" value="1"/>
</dbReference>
<dbReference type="PANTHER" id="PTHR31212">
    <property type="entry name" value="ALPHA-KETOGLUTARATE-DEPENDENT DIOXYGENASE ALKB HOMOLOG 3"/>
    <property type="match status" value="1"/>
</dbReference>
<dbReference type="AlphaFoldDB" id="A0A6C0HHE3"/>